<accession>A0A9D2KB89</accession>
<reference evidence="1" key="1">
    <citation type="journal article" date="2021" name="PeerJ">
        <title>Extensive microbial diversity within the chicken gut microbiome revealed by metagenomics and culture.</title>
        <authorList>
            <person name="Gilroy R."/>
            <person name="Ravi A."/>
            <person name="Getino M."/>
            <person name="Pursley I."/>
            <person name="Horton D.L."/>
            <person name="Alikhan N.F."/>
            <person name="Baker D."/>
            <person name="Gharbi K."/>
            <person name="Hall N."/>
            <person name="Watson M."/>
            <person name="Adriaenssens E.M."/>
            <person name="Foster-Nyarko E."/>
            <person name="Jarju S."/>
            <person name="Secka A."/>
            <person name="Antonio M."/>
            <person name="Oren A."/>
            <person name="Chaudhuri R.R."/>
            <person name="La Ragione R."/>
            <person name="Hildebrand F."/>
            <person name="Pallen M.J."/>
        </authorList>
    </citation>
    <scope>NUCLEOTIDE SEQUENCE</scope>
    <source>
        <strain evidence="1">ChiW4-1371</strain>
    </source>
</reference>
<dbReference type="AlphaFoldDB" id="A0A9D2KB89"/>
<name>A0A9D2KB89_9BACT</name>
<evidence type="ECO:0000313" key="2">
    <source>
        <dbReference type="Proteomes" id="UP000824176"/>
    </source>
</evidence>
<proteinExistence type="predicted"/>
<feature type="non-terminal residue" evidence="1">
    <location>
        <position position="1"/>
    </location>
</feature>
<organism evidence="1 2">
    <name type="scientific">Candidatus Mucispirillum faecigallinarum</name>
    <dbReference type="NCBI Taxonomy" id="2838699"/>
    <lineage>
        <taxon>Bacteria</taxon>
        <taxon>Pseudomonadati</taxon>
        <taxon>Deferribacterota</taxon>
        <taxon>Deferribacteres</taxon>
        <taxon>Deferribacterales</taxon>
        <taxon>Mucispirillaceae</taxon>
        <taxon>Mucispirillum</taxon>
    </lineage>
</organism>
<dbReference type="EMBL" id="DXAQ01000039">
    <property type="protein sequence ID" value="HIZ88851.1"/>
    <property type="molecule type" value="Genomic_DNA"/>
</dbReference>
<protein>
    <submittedName>
        <fullName evidence="1">Uncharacterized protein</fullName>
    </submittedName>
</protein>
<sequence length="90" mass="10759">TMWHIDCKNNKVLFTGGIFERAYILEKHIYDKKSKEYIINISGEEEGILVSYTLKIKYIDNDKAYIYGYYNEELKDIYTNTPDKYKLISK</sequence>
<gene>
    <name evidence="1" type="ORF">H9804_02810</name>
</gene>
<dbReference type="Proteomes" id="UP000824176">
    <property type="component" value="Unassembled WGS sequence"/>
</dbReference>
<reference evidence="1" key="2">
    <citation type="submission" date="2021-04" db="EMBL/GenBank/DDBJ databases">
        <authorList>
            <person name="Gilroy R."/>
        </authorList>
    </citation>
    <scope>NUCLEOTIDE SEQUENCE</scope>
    <source>
        <strain evidence="1">ChiW4-1371</strain>
    </source>
</reference>
<evidence type="ECO:0000313" key="1">
    <source>
        <dbReference type="EMBL" id="HIZ88851.1"/>
    </source>
</evidence>
<comment type="caution">
    <text evidence="1">The sequence shown here is derived from an EMBL/GenBank/DDBJ whole genome shotgun (WGS) entry which is preliminary data.</text>
</comment>